<protein>
    <submittedName>
        <fullName evidence="1">Uncharacterized protein</fullName>
    </submittedName>
</protein>
<reference evidence="1 2" key="1">
    <citation type="journal article" date="2016" name="Mol. Biol. Evol.">
        <title>Comparative Genomics of Early-Diverging Mushroom-Forming Fungi Provides Insights into the Origins of Lignocellulose Decay Capabilities.</title>
        <authorList>
            <person name="Nagy L.G."/>
            <person name="Riley R."/>
            <person name="Tritt A."/>
            <person name="Adam C."/>
            <person name="Daum C."/>
            <person name="Floudas D."/>
            <person name="Sun H."/>
            <person name="Yadav J.S."/>
            <person name="Pangilinan J."/>
            <person name="Larsson K.H."/>
            <person name="Matsuura K."/>
            <person name="Barry K."/>
            <person name="Labutti K."/>
            <person name="Kuo R."/>
            <person name="Ohm R.A."/>
            <person name="Bhattacharya S.S."/>
            <person name="Shirouzu T."/>
            <person name="Yoshinaga Y."/>
            <person name="Martin F.M."/>
            <person name="Grigoriev I.V."/>
            <person name="Hibbett D.S."/>
        </authorList>
    </citation>
    <scope>NUCLEOTIDE SEQUENCE [LARGE SCALE GENOMIC DNA]</scope>
    <source>
        <strain evidence="1 2">HHB9708</strain>
    </source>
</reference>
<proteinExistence type="predicted"/>
<dbReference type="AlphaFoldDB" id="A0A164NPA4"/>
<name>A0A164NPA4_9AGAM</name>
<organism evidence="1 2">
    <name type="scientific">Sistotremastrum niveocremeum HHB9708</name>
    <dbReference type="NCBI Taxonomy" id="1314777"/>
    <lineage>
        <taxon>Eukaryota</taxon>
        <taxon>Fungi</taxon>
        <taxon>Dikarya</taxon>
        <taxon>Basidiomycota</taxon>
        <taxon>Agaricomycotina</taxon>
        <taxon>Agaricomycetes</taxon>
        <taxon>Sistotremastrales</taxon>
        <taxon>Sistotremastraceae</taxon>
        <taxon>Sertulicium</taxon>
        <taxon>Sertulicium niveocremeum</taxon>
    </lineage>
</organism>
<gene>
    <name evidence="1" type="ORF">SISNIDRAFT_460342</name>
</gene>
<accession>A0A164NPA4</accession>
<evidence type="ECO:0000313" key="1">
    <source>
        <dbReference type="EMBL" id="KZS87901.1"/>
    </source>
</evidence>
<dbReference type="Proteomes" id="UP000076722">
    <property type="component" value="Unassembled WGS sequence"/>
</dbReference>
<dbReference type="EMBL" id="KV419442">
    <property type="protein sequence ID" value="KZS87901.1"/>
    <property type="molecule type" value="Genomic_DNA"/>
</dbReference>
<keyword evidence="2" id="KW-1185">Reference proteome</keyword>
<sequence>MTVSRISAIDCCYIEATPVSPPYSSIPAFSRHHPSFLLGLSVPPYKTPVLQIRHRLSASSPRQDFKSLGALLVSALVWRLRFGVGFNETQVLSSDHCRRQGPLTFVRGMISTSSVCTVPSQSSTHLSLNTFYTSESTVFRRINREICIAV</sequence>
<evidence type="ECO:0000313" key="2">
    <source>
        <dbReference type="Proteomes" id="UP000076722"/>
    </source>
</evidence>